<name>A0AAN6ZZB5_9PEZI</name>
<sequence length="493" mass="53968">MNSVPDAGTADTPRPKTSPLRVLPPEILFKICEEVVGADGDTASLARLGRSCRGFSQIATSVLYREIKSRVIPAQGVVLIQSIAVNNLGKNMSLLLTLCSNPTLGAAIRSMELAPASVGFHLLQTAFPMSTLRTYHAAIHQMFGVSPAQNGSFHNPVTPMALACQAPNLVKLQLTIDTTWKDTDFLLNKNNNRVTGPKFTLHHLAELTIDYNRRTHIPDKGLGLRKLNGVFHTTPNLKKLTIDRARGGTSLTARLPHLTTLKLTNTHLCPGGLHHLTRACPNLVHFEFTHDPDTAVAVRPRHPLPVSPAQILTCLVKPTLQRLAIAPWLPPQQQHLTQAQYPLLSPQQHQLSAFTSLRQVAVDYRAIAIARAPNDGSEFQALVGLFQGMEQLEGVFLFGVQGSERFGKEFGVFLQRVIRTAEWPRLRVVRLQARRVGGGDVVRERGVWERLESCLENGSGSDMRLVGVGRGVVVEGVRVVALPGWVVTGPFGE</sequence>
<proteinExistence type="predicted"/>
<dbReference type="SUPFAM" id="SSF52058">
    <property type="entry name" value="L domain-like"/>
    <property type="match status" value="1"/>
</dbReference>
<evidence type="ECO:0000313" key="1">
    <source>
        <dbReference type="EMBL" id="KAK4155724.1"/>
    </source>
</evidence>
<evidence type="ECO:0008006" key="3">
    <source>
        <dbReference type="Google" id="ProtNLM"/>
    </source>
</evidence>
<comment type="caution">
    <text evidence="1">The sequence shown here is derived from an EMBL/GenBank/DDBJ whole genome shotgun (WGS) entry which is preliminary data.</text>
</comment>
<evidence type="ECO:0000313" key="2">
    <source>
        <dbReference type="Proteomes" id="UP001302745"/>
    </source>
</evidence>
<reference evidence="1" key="1">
    <citation type="journal article" date="2023" name="Mol. Phylogenet. Evol.">
        <title>Genome-scale phylogeny and comparative genomics of the fungal order Sordariales.</title>
        <authorList>
            <person name="Hensen N."/>
            <person name="Bonometti L."/>
            <person name="Westerberg I."/>
            <person name="Brannstrom I.O."/>
            <person name="Guillou S."/>
            <person name="Cros-Aarteil S."/>
            <person name="Calhoun S."/>
            <person name="Haridas S."/>
            <person name="Kuo A."/>
            <person name="Mondo S."/>
            <person name="Pangilinan J."/>
            <person name="Riley R."/>
            <person name="LaButti K."/>
            <person name="Andreopoulos B."/>
            <person name="Lipzen A."/>
            <person name="Chen C."/>
            <person name="Yan M."/>
            <person name="Daum C."/>
            <person name="Ng V."/>
            <person name="Clum A."/>
            <person name="Steindorff A."/>
            <person name="Ohm R.A."/>
            <person name="Martin F."/>
            <person name="Silar P."/>
            <person name="Natvig D.O."/>
            <person name="Lalanne C."/>
            <person name="Gautier V."/>
            <person name="Ament-Velasquez S.L."/>
            <person name="Kruys A."/>
            <person name="Hutchinson M.I."/>
            <person name="Powell A.J."/>
            <person name="Barry K."/>
            <person name="Miller A.N."/>
            <person name="Grigoriev I.V."/>
            <person name="Debuchy R."/>
            <person name="Gladieux P."/>
            <person name="Hiltunen Thoren M."/>
            <person name="Johannesson H."/>
        </authorList>
    </citation>
    <scope>NUCLEOTIDE SEQUENCE</scope>
    <source>
        <strain evidence="1">CBS 538.74</strain>
    </source>
</reference>
<organism evidence="1 2">
    <name type="scientific">Chaetomidium leptoderma</name>
    <dbReference type="NCBI Taxonomy" id="669021"/>
    <lineage>
        <taxon>Eukaryota</taxon>
        <taxon>Fungi</taxon>
        <taxon>Dikarya</taxon>
        <taxon>Ascomycota</taxon>
        <taxon>Pezizomycotina</taxon>
        <taxon>Sordariomycetes</taxon>
        <taxon>Sordariomycetidae</taxon>
        <taxon>Sordariales</taxon>
        <taxon>Chaetomiaceae</taxon>
        <taxon>Chaetomidium</taxon>
    </lineage>
</organism>
<dbReference type="Gene3D" id="3.80.10.10">
    <property type="entry name" value="Ribonuclease Inhibitor"/>
    <property type="match status" value="1"/>
</dbReference>
<gene>
    <name evidence="1" type="ORF">C8A00DRAFT_31382</name>
</gene>
<protein>
    <recommendedName>
        <fullName evidence="3">F-box domain-containing protein</fullName>
    </recommendedName>
</protein>
<keyword evidence="2" id="KW-1185">Reference proteome</keyword>
<dbReference type="Proteomes" id="UP001302745">
    <property type="component" value="Unassembled WGS sequence"/>
</dbReference>
<reference evidence="1" key="2">
    <citation type="submission" date="2023-05" db="EMBL/GenBank/DDBJ databases">
        <authorList>
            <consortium name="Lawrence Berkeley National Laboratory"/>
            <person name="Steindorff A."/>
            <person name="Hensen N."/>
            <person name="Bonometti L."/>
            <person name="Westerberg I."/>
            <person name="Brannstrom I.O."/>
            <person name="Guillou S."/>
            <person name="Cros-Aarteil S."/>
            <person name="Calhoun S."/>
            <person name="Haridas S."/>
            <person name="Kuo A."/>
            <person name="Mondo S."/>
            <person name="Pangilinan J."/>
            <person name="Riley R."/>
            <person name="Labutti K."/>
            <person name="Andreopoulos B."/>
            <person name="Lipzen A."/>
            <person name="Chen C."/>
            <person name="Yanf M."/>
            <person name="Daum C."/>
            <person name="Ng V."/>
            <person name="Clum A."/>
            <person name="Ohm R."/>
            <person name="Martin F."/>
            <person name="Silar P."/>
            <person name="Natvig D."/>
            <person name="Lalanne C."/>
            <person name="Gautier V."/>
            <person name="Ament-Velasquez S.L."/>
            <person name="Kruys A."/>
            <person name="Hutchinson M.I."/>
            <person name="Powell A.J."/>
            <person name="Barry K."/>
            <person name="Miller A.N."/>
            <person name="Grigoriev I.V."/>
            <person name="Debuchy R."/>
            <person name="Gladieux P."/>
            <person name="Thoren M.H."/>
            <person name="Johannesson H."/>
        </authorList>
    </citation>
    <scope>NUCLEOTIDE SEQUENCE</scope>
    <source>
        <strain evidence="1">CBS 538.74</strain>
    </source>
</reference>
<dbReference type="AlphaFoldDB" id="A0AAN6ZZB5"/>
<accession>A0AAN6ZZB5</accession>
<dbReference type="EMBL" id="MU856881">
    <property type="protein sequence ID" value="KAK4155724.1"/>
    <property type="molecule type" value="Genomic_DNA"/>
</dbReference>
<dbReference type="InterPro" id="IPR032675">
    <property type="entry name" value="LRR_dom_sf"/>
</dbReference>